<dbReference type="PANTHER" id="PTHR35149">
    <property type="entry name" value="SLL5132 PROTEIN"/>
    <property type="match status" value="1"/>
</dbReference>
<dbReference type="InterPro" id="IPR004919">
    <property type="entry name" value="GmrSD_N"/>
</dbReference>
<protein>
    <submittedName>
        <fullName evidence="3">Uncharacterized protein DUF1524</fullName>
    </submittedName>
</protein>
<evidence type="ECO:0000259" key="1">
    <source>
        <dbReference type="Pfam" id="PF03235"/>
    </source>
</evidence>
<dbReference type="PANTHER" id="PTHR35149:SF2">
    <property type="entry name" value="DUF262 DOMAIN-CONTAINING PROTEIN"/>
    <property type="match status" value="1"/>
</dbReference>
<accession>A0A561V498</accession>
<dbReference type="EMBL" id="VIWW01000001">
    <property type="protein sequence ID" value="TWG06427.1"/>
    <property type="molecule type" value="Genomic_DNA"/>
</dbReference>
<name>A0A561V498_9ACTN</name>
<dbReference type="Pfam" id="PF07510">
    <property type="entry name" value="GmrSD_C"/>
    <property type="match status" value="1"/>
</dbReference>
<comment type="caution">
    <text evidence="3">The sequence shown here is derived from an EMBL/GenBank/DDBJ whole genome shotgun (WGS) entry which is preliminary data.</text>
</comment>
<feature type="domain" description="GmrSD restriction endonucleases N-terminal" evidence="1">
    <location>
        <begin position="9"/>
        <end position="246"/>
    </location>
</feature>
<organism evidence="3 4">
    <name type="scientific">Streptomyces brevispora</name>
    <dbReference type="NCBI Taxonomy" id="887462"/>
    <lineage>
        <taxon>Bacteria</taxon>
        <taxon>Bacillati</taxon>
        <taxon>Actinomycetota</taxon>
        <taxon>Actinomycetes</taxon>
        <taxon>Kitasatosporales</taxon>
        <taxon>Streptomycetaceae</taxon>
        <taxon>Streptomyces</taxon>
    </lineage>
</organism>
<dbReference type="AlphaFoldDB" id="A0A561V498"/>
<reference evidence="3 4" key="1">
    <citation type="submission" date="2019-06" db="EMBL/GenBank/DDBJ databases">
        <title>Sequencing the genomes of 1000 actinobacteria strains.</title>
        <authorList>
            <person name="Klenk H.-P."/>
        </authorList>
    </citation>
    <scope>NUCLEOTIDE SEQUENCE [LARGE SCALE GENOMIC DNA]</scope>
    <source>
        <strain evidence="3 4">DSM 42059</strain>
    </source>
</reference>
<proteinExistence type="predicted"/>
<gene>
    <name evidence="3" type="ORF">FHX80_114922</name>
</gene>
<feature type="domain" description="GmrSD restriction endonucleases C-terminal" evidence="2">
    <location>
        <begin position="438"/>
        <end position="581"/>
    </location>
</feature>
<evidence type="ECO:0000313" key="3">
    <source>
        <dbReference type="EMBL" id="TWG06427.1"/>
    </source>
</evidence>
<evidence type="ECO:0000259" key="2">
    <source>
        <dbReference type="Pfam" id="PF07510"/>
    </source>
</evidence>
<evidence type="ECO:0000313" key="4">
    <source>
        <dbReference type="Proteomes" id="UP000318186"/>
    </source>
</evidence>
<dbReference type="InterPro" id="IPR011089">
    <property type="entry name" value="GmrSD_C"/>
</dbReference>
<sequence>MEAKSMTLRDLFGPDRRLVVPVFQRPYVWTEDRNWRPLWEDVTALVHQRMADEEVHPHFLGAVVLDQLLTLTGSMPARQVIDGQQRLTTLQVLLAAVRDVARELNVQDRYVRALVKLTANDDDMTDDPHAAYKVWPTNIDRDSFRMVMDGRLRRPVDVAFPVTPGASAIVQAYWFFRNRTVEWAQELNYESRLDKGFDALVRVLRDKFELVVIDLKPEDNAQVIFEALNDRGTPLQASDLVKNLVFQQAEEQGLPVEELYRDLWAQLETPDWRKEVRQGRLKRPRLDVFLMQYLTGELAEEVMAPELFLTFRRYVKAADMGLVNLMRRLVERAGAYRRLAAEEQPLTPEGRFLRTVGVLDANTVMPVLLWLVSRFDEDDRAGAVATLDSYLVRRTVCRLTTKNYNRLFLELLKELKAKDDPSVVADFLLRQETDSGFWPRDRDIREVFRSQPLYKQLTRTRMRLLLAELEDSLYSGKTERQVHNGELTIEHLLPQAWEEHWPLPEGGGRGSVEAHERRQSLLHTVGNLTLLTGRLNTSVSNGPWERKRSDILVHSALSLNRSLPAQWDEETILARADHLSEAFSRRWQRPDGGAPAFSFAGFPAPRLGAREATPVGRPATVQMPRSRRDVARHMREAFAGLPVGSVLAVSQIVAIPTSQYEAGEISPGAVAARLRADNVPGIRAVPGSSPLSARKTS</sequence>
<dbReference type="Proteomes" id="UP000318186">
    <property type="component" value="Unassembled WGS sequence"/>
</dbReference>
<dbReference type="Pfam" id="PF03235">
    <property type="entry name" value="GmrSD_N"/>
    <property type="match status" value="1"/>
</dbReference>